<feature type="compositionally biased region" description="Acidic residues" evidence="5">
    <location>
        <begin position="175"/>
        <end position="211"/>
    </location>
</feature>
<feature type="coiled-coil region" evidence="4">
    <location>
        <begin position="609"/>
        <end position="652"/>
    </location>
</feature>
<protein>
    <submittedName>
        <fullName evidence="8">SAP domain-containing protein</fullName>
    </submittedName>
</protein>
<feature type="region of interest" description="Disordered" evidence="5">
    <location>
        <begin position="175"/>
        <end position="288"/>
    </location>
</feature>
<evidence type="ECO:0000256" key="3">
    <source>
        <dbReference type="ARBA" id="ARBA00023242"/>
    </source>
</evidence>
<evidence type="ECO:0000313" key="7">
    <source>
        <dbReference type="Proteomes" id="UP000036681"/>
    </source>
</evidence>
<dbReference type="GO" id="GO:0050684">
    <property type="term" value="P:regulation of mRNA processing"/>
    <property type="evidence" value="ECO:0007669"/>
    <property type="project" value="TreeGrafter"/>
</dbReference>
<organism evidence="7 8">
    <name type="scientific">Ascaris lumbricoides</name>
    <name type="common">Giant roundworm</name>
    <dbReference type="NCBI Taxonomy" id="6252"/>
    <lineage>
        <taxon>Eukaryota</taxon>
        <taxon>Metazoa</taxon>
        <taxon>Ecdysozoa</taxon>
        <taxon>Nematoda</taxon>
        <taxon>Chromadorea</taxon>
        <taxon>Rhabditida</taxon>
        <taxon>Spirurina</taxon>
        <taxon>Ascaridomorpha</taxon>
        <taxon>Ascaridoidea</taxon>
        <taxon>Ascarididae</taxon>
        <taxon>Ascaris</taxon>
    </lineage>
</organism>
<dbReference type="InterPro" id="IPR000504">
    <property type="entry name" value="RRM_dom"/>
</dbReference>
<dbReference type="InterPro" id="IPR035979">
    <property type="entry name" value="RBD_domain_sf"/>
</dbReference>
<feature type="region of interest" description="Disordered" evidence="5">
    <location>
        <begin position="669"/>
        <end position="783"/>
    </location>
</feature>
<keyword evidence="4" id="KW-0175">Coiled coil</keyword>
<evidence type="ECO:0000256" key="5">
    <source>
        <dbReference type="SAM" id="MobiDB-lite"/>
    </source>
</evidence>
<dbReference type="InterPro" id="IPR003034">
    <property type="entry name" value="SAP_dom"/>
</dbReference>
<feature type="compositionally biased region" description="Basic and acidic residues" evidence="5">
    <location>
        <begin position="686"/>
        <end position="701"/>
    </location>
</feature>
<sequence length="1018" mass="112597">MSDTGDSSTKGETHGRMVTLSDLRVFELKQELEKRGLDKNGIKLALIERLEAALRDEGNDPQEFLFSIADYGKGSTPAKAAPVVDEVTKEVNEKKVEETAEILVDEVTNEDGGGPIGEGQALLIDDGSGEGEKMALRCQQLRYDSNEEDFMLCVDAADFASEFSEKSYCYEPVIELDDEDGKNDVDTEGETEEAGPEMEQEPEHEQEDEKEPLEPAMEVESVEDVRKDNGKGDIELGSGKRETVDKKEAENEMGVAEKVEKEEEMKMEGTGNEERDKEHVSEETKKCSAKAHIVGSSKTASTIKKTSNSLWIKGLGAETKAADLKAMTAKIFTRRQQPSSTCFGFVTMVDTAAAEECIRLFNKTHINGHLVSVERADHSSMPSVKPGQKKSSSVVAGPSTVSSSPAAAKEPTKNGEKVVEKRKSELKVDKAEKHSEKKSGEEMKRASSSTSKAPSKSKKSPVEAPSKTDSEKARSSRETSKTHKQHSPPVFRKGRRVFERPTLHRTVRGGIASRKPARIAVAARGGSSYRGSFATSRARGGSRGGRILMSTRGRPLVSSVGRYERGSSMRHPSLGGRIGRPSMHDSYRDMPRRSVEAASWERREMMSMMRRREEEFRLKEEELKLQRERERIKFERERIERERLELEQLRQVAAMSGSIAGNTSAAMMMPQSRRSHGTYDEIDISSGRRGERSRSGTERSSSRHVAAYARGDRRESSRDDDMRARGHVRRADTERDRDRSRHVMRDPYGYGSSSVHGSRDYERPRRSDSYGRHAGESGHSGATSYGKPLVLTGCFESNYCGEHPIFSLVVYLLCPYVVKIVTNNTHVDEFIAHVSERILHRPLKGSHYGGMASSRMGAGGEASGGWASMGGGMSSGDAYTESSSRDYGTSSGGWMQSSSQMQGGVGGSAAWRPSQQHSLPFNLFVSIVVIGRQVPAVAMVHMEHTHHTRSPMKRHMTNTTLMQAANTRPVATENSVMSVDGMDLVLSEPLLIVCFLHFLWHVSAVHEYYKQLSSVAVL</sequence>
<feature type="compositionally biased region" description="Basic and acidic residues" evidence="5">
    <location>
        <begin position="223"/>
        <end position="286"/>
    </location>
</feature>
<dbReference type="WBParaSite" id="ALUE_0000775801-mRNA-1">
    <property type="protein sequence ID" value="ALUE_0000775801-mRNA-1"/>
    <property type="gene ID" value="ALUE_0000775801"/>
</dbReference>
<dbReference type="PANTHER" id="PTHR15683:SF8">
    <property type="entry name" value="SCAFFOLD ATTACHMENT FACTOR B, ISOFORM B"/>
    <property type="match status" value="1"/>
</dbReference>
<keyword evidence="3" id="KW-0539">Nucleus</keyword>
<feature type="compositionally biased region" description="Basic and acidic residues" evidence="5">
    <location>
        <begin position="757"/>
        <end position="776"/>
    </location>
</feature>
<evidence type="ECO:0000256" key="1">
    <source>
        <dbReference type="ARBA" id="ARBA00004123"/>
    </source>
</evidence>
<feature type="domain" description="SAP" evidence="6">
    <location>
        <begin position="20"/>
        <end position="54"/>
    </location>
</feature>
<feature type="compositionally biased region" description="Polar residues" evidence="5">
    <location>
        <begin position="389"/>
        <end position="405"/>
    </location>
</feature>
<evidence type="ECO:0000256" key="4">
    <source>
        <dbReference type="SAM" id="Coils"/>
    </source>
</evidence>
<dbReference type="SMART" id="SM00513">
    <property type="entry name" value="SAP"/>
    <property type="match status" value="1"/>
</dbReference>
<comment type="subcellular location">
    <subcellularLocation>
        <location evidence="1">Nucleus</location>
    </subcellularLocation>
</comment>
<feature type="region of interest" description="Disordered" evidence="5">
    <location>
        <begin position="377"/>
        <end position="511"/>
    </location>
</feature>
<dbReference type="SUPFAM" id="SSF68906">
    <property type="entry name" value="SAP domain"/>
    <property type="match status" value="1"/>
</dbReference>
<dbReference type="SUPFAM" id="SSF54928">
    <property type="entry name" value="RNA-binding domain, RBD"/>
    <property type="match status" value="1"/>
</dbReference>
<dbReference type="Proteomes" id="UP000036681">
    <property type="component" value="Unplaced"/>
</dbReference>
<dbReference type="GO" id="GO:0006357">
    <property type="term" value="P:regulation of transcription by RNA polymerase II"/>
    <property type="evidence" value="ECO:0007669"/>
    <property type="project" value="TreeGrafter"/>
</dbReference>
<keyword evidence="2" id="KW-0694">RNA-binding</keyword>
<name>A0A9J2PE78_ASCLU</name>
<dbReference type="PROSITE" id="PS50800">
    <property type="entry name" value="SAP"/>
    <property type="match status" value="1"/>
</dbReference>
<dbReference type="InterPro" id="IPR036361">
    <property type="entry name" value="SAP_dom_sf"/>
</dbReference>
<dbReference type="InterPro" id="IPR012677">
    <property type="entry name" value="Nucleotide-bd_a/b_plait_sf"/>
</dbReference>
<evidence type="ECO:0000256" key="2">
    <source>
        <dbReference type="ARBA" id="ARBA00022884"/>
    </source>
</evidence>
<feature type="compositionally biased region" description="Basic and acidic residues" evidence="5">
    <location>
        <begin position="466"/>
        <end position="481"/>
    </location>
</feature>
<dbReference type="GO" id="GO:0003723">
    <property type="term" value="F:RNA binding"/>
    <property type="evidence" value="ECO:0007669"/>
    <property type="project" value="UniProtKB-KW"/>
</dbReference>
<dbReference type="GO" id="GO:0005634">
    <property type="term" value="C:nucleus"/>
    <property type="evidence" value="ECO:0007669"/>
    <property type="project" value="UniProtKB-SubCell"/>
</dbReference>
<feature type="compositionally biased region" description="Basic and acidic residues" evidence="5">
    <location>
        <begin position="410"/>
        <end position="445"/>
    </location>
</feature>
<accession>A0A9J2PE78</accession>
<dbReference type="GO" id="GO:0043565">
    <property type="term" value="F:sequence-specific DNA binding"/>
    <property type="evidence" value="ECO:0007669"/>
    <property type="project" value="TreeGrafter"/>
</dbReference>
<evidence type="ECO:0000313" key="8">
    <source>
        <dbReference type="WBParaSite" id="ALUE_0000775801-mRNA-1"/>
    </source>
</evidence>
<reference evidence="8" key="1">
    <citation type="submission" date="2023-03" db="UniProtKB">
        <authorList>
            <consortium name="WormBaseParasite"/>
        </authorList>
    </citation>
    <scope>IDENTIFICATION</scope>
</reference>
<dbReference type="PANTHER" id="PTHR15683">
    <property type="entry name" value="SCAFFOLD ATTACHMENT FACTOR B-RELATED"/>
    <property type="match status" value="1"/>
</dbReference>
<dbReference type="AlphaFoldDB" id="A0A9J2PE78"/>
<proteinExistence type="predicted"/>
<keyword evidence="7" id="KW-1185">Reference proteome</keyword>
<feature type="compositionally biased region" description="Basic and acidic residues" evidence="5">
    <location>
        <begin position="710"/>
        <end position="745"/>
    </location>
</feature>
<dbReference type="Gene3D" id="1.10.720.30">
    <property type="entry name" value="SAP domain"/>
    <property type="match status" value="1"/>
</dbReference>
<evidence type="ECO:0000259" key="6">
    <source>
        <dbReference type="PROSITE" id="PS50800"/>
    </source>
</evidence>
<dbReference type="Gene3D" id="3.30.70.330">
    <property type="match status" value="1"/>
</dbReference>
<dbReference type="Pfam" id="PF02037">
    <property type="entry name" value="SAP"/>
    <property type="match status" value="1"/>
</dbReference>
<dbReference type="SMART" id="SM00360">
    <property type="entry name" value="RRM"/>
    <property type="match status" value="1"/>
</dbReference>
<feature type="region of interest" description="Disordered" evidence="5">
    <location>
        <begin position="564"/>
        <end position="590"/>
    </location>
</feature>
<dbReference type="InterPro" id="IPR051738">
    <property type="entry name" value="SAF_Modulators"/>
</dbReference>